<dbReference type="InterPro" id="IPR001841">
    <property type="entry name" value="Znf_RING"/>
</dbReference>
<dbReference type="EMBL" id="CVRI01000057">
    <property type="protein sequence ID" value="CRL02496.1"/>
    <property type="molecule type" value="Genomic_DNA"/>
</dbReference>
<evidence type="ECO:0000256" key="2">
    <source>
        <dbReference type="ARBA" id="ARBA00022692"/>
    </source>
</evidence>
<evidence type="ECO:0000256" key="6">
    <source>
        <dbReference type="ARBA" id="ARBA00022989"/>
    </source>
</evidence>
<keyword evidence="4 8" id="KW-0863">Zinc-finger</keyword>
<comment type="subcellular location">
    <subcellularLocation>
        <location evidence="1">Membrane</location>
        <topology evidence="1">Multi-pass membrane protein</topology>
    </subcellularLocation>
</comment>
<dbReference type="GO" id="GO:0061630">
    <property type="term" value="F:ubiquitin protein ligase activity"/>
    <property type="evidence" value="ECO:0007669"/>
    <property type="project" value="TreeGrafter"/>
</dbReference>
<evidence type="ECO:0000256" key="5">
    <source>
        <dbReference type="ARBA" id="ARBA00022833"/>
    </source>
</evidence>
<name>A0A1J1IQS4_9DIPT</name>
<proteinExistence type="predicted"/>
<feature type="transmembrane region" description="Helical" evidence="9">
    <location>
        <begin position="164"/>
        <end position="182"/>
    </location>
</feature>
<dbReference type="PANTHER" id="PTHR13407">
    <property type="entry name" value="RNF121 PROTEIN"/>
    <property type="match status" value="1"/>
</dbReference>
<accession>A0A1J1IQS4</accession>
<sequence>MNHLHDFVDPNKTLDEMTEDEKARFLHQQMHEKHKGHDQMHAEMLLILVVTLIVAQFVLFEWKKRHYKSYLLVSLLGLWLIPAGMCVKNGWWRFIFFWVIFSLITGIVMRKAYQKPITGNTPRLVYKWFLFIYKLSYGLGIFGYIVMMMTFCGINLIFSATPQSWMDVSLLFIFYGLYYGVLGRDLSELCTDKMACHIGYYNVDGMPTKSLPKDLCGLCAHKLFVSENDVGVIEDTYKLTCDHIFHEFCIRGWLIIGKKQTCPYCKEKVDLKKLFRNPWEKPHLLYGQLLDWIRYLIAWQPLILFFVQGVNYVLGLE</sequence>
<gene>
    <name evidence="11" type="ORF">CLUMA_CG015359</name>
</gene>
<evidence type="ECO:0000256" key="3">
    <source>
        <dbReference type="ARBA" id="ARBA00022723"/>
    </source>
</evidence>
<dbReference type="GO" id="GO:0000139">
    <property type="term" value="C:Golgi membrane"/>
    <property type="evidence" value="ECO:0007669"/>
    <property type="project" value="TreeGrafter"/>
</dbReference>
<keyword evidence="12" id="KW-1185">Reference proteome</keyword>
<keyword evidence="6 9" id="KW-1133">Transmembrane helix</keyword>
<evidence type="ECO:0000313" key="11">
    <source>
        <dbReference type="EMBL" id="CRL02496.1"/>
    </source>
</evidence>
<evidence type="ECO:0000256" key="4">
    <source>
        <dbReference type="ARBA" id="ARBA00022771"/>
    </source>
</evidence>
<dbReference type="AlphaFoldDB" id="A0A1J1IQS4"/>
<dbReference type="GO" id="GO:0005789">
    <property type="term" value="C:endoplasmic reticulum membrane"/>
    <property type="evidence" value="ECO:0007669"/>
    <property type="project" value="TreeGrafter"/>
</dbReference>
<feature type="transmembrane region" description="Helical" evidence="9">
    <location>
        <begin position="130"/>
        <end position="158"/>
    </location>
</feature>
<dbReference type="InterPro" id="IPR040176">
    <property type="entry name" value="RNF121/RNF175"/>
</dbReference>
<dbReference type="PANTHER" id="PTHR13407:SF0">
    <property type="entry name" value="FI05221P"/>
    <property type="match status" value="1"/>
</dbReference>
<dbReference type="PROSITE" id="PS50089">
    <property type="entry name" value="ZF_RING_2"/>
    <property type="match status" value="1"/>
</dbReference>
<feature type="domain" description="RING-type" evidence="10">
    <location>
        <begin position="216"/>
        <end position="266"/>
    </location>
</feature>
<dbReference type="STRING" id="568069.A0A1J1IQS4"/>
<protein>
    <submittedName>
        <fullName evidence="11">CLUMA_CG015359, isoform A</fullName>
    </submittedName>
</protein>
<dbReference type="Pfam" id="PF13639">
    <property type="entry name" value="zf-RING_2"/>
    <property type="match status" value="1"/>
</dbReference>
<dbReference type="OrthoDB" id="446635at2759"/>
<dbReference type="InterPro" id="IPR013083">
    <property type="entry name" value="Znf_RING/FYVE/PHD"/>
</dbReference>
<dbReference type="GO" id="GO:0008270">
    <property type="term" value="F:zinc ion binding"/>
    <property type="evidence" value="ECO:0007669"/>
    <property type="project" value="UniProtKB-KW"/>
</dbReference>
<keyword evidence="5" id="KW-0862">Zinc</keyword>
<feature type="transmembrane region" description="Helical" evidence="9">
    <location>
        <begin position="91"/>
        <end position="109"/>
    </location>
</feature>
<evidence type="ECO:0000256" key="1">
    <source>
        <dbReference type="ARBA" id="ARBA00004141"/>
    </source>
</evidence>
<evidence type="ECO:0000256" key="7">
    <source>
        <dbReference type="ARBA" id="ARBA00023136"/>
    </source>
</evidence>
<evidence type="ECO:0000256" key="9">
    <source>
        <dbReference type="SAM" id="Phobius"/>
    </source>
</evidence>
<evidence type="ECO:0000256" key="8">
    <source>
        <dbReference type="PROSITE-ProRule" id="PRU00175"/>
    </source>
</evidence>
<dbReference type="GO" id="GO:0036503">
    <property type="term" value="P:ERAD pathway"/>
    <property type="evidence" value="ECO:0007669"/>
    <property type="project" value="TreeGrafter"/>
</dbReference>
<dbReference type="Gene3D" id="3.30.40.10">
    <property type="entry name" value="Zinc/RING finger domain, C3HC4 (zinc finger)"/>
    <property type="match status" value="1"/>
</dbReference>
<evidence type="ECO:0000313" key="12">
    <source>
        <dbReference type="Proteomes" id="UP000183832"/>
    </source>
</evidence>
<organism evidence="11 12">
    <name type="scientific">Clunio marinus</name>
    <dbReference type="NCBI Taxonomy" id="568069"/>
    <lineage>
        <taxon>Eukaryota</taxon>
        <taxon>Metazoa</taxon>
        <taxon>Ecdysozoa</taxon>
        <taxon>Arthropoda</taxon>
        <taxon>Hexapoda</taxon>
        <taxon>Insecta</taxon>
        <taxon>Pterygota</taxon>
        <taxon>Neoptera</taxon>
        <taxon>Endopterygota</taxon>
        <taxon>Diptera</taxon>
        <taxon>Nematocera</taxon>
        <taxon>Chironomoidea</taxon>
        <taxon>Chironomidae</taxon>
        <taxon>Clunio</taxon>
    </lineage>
</organism>
<dbReference type="Proteomes" id="UP000183832">
    <property type="component" value="Unassembled WGS sequence"/>
</dbReference>
<reference evidence="11 12" key="1">
    <citation type="submission" date="2015-04" db="EMBL/GenBank/DDBJ databases">
        <authorList>
            <person name="Syromyatnikov M.Y."/>
            <person name="Popov V.N."/>
        </authorList>
    </citation>
    <scope>NUCLEOTIDE SEQUENCE [LARGE SCALE GENOMIC DNA]</scope>
</reference>
<feature type="transmembrane region" description="Helical" evidence="9">
    <location>
        <begin position="40"/>
        <end position="60"/>
    </location>
</feature>
<dbReference type="SUPFAM" id="SSF57850">
    <property type="entry name" value="RING/U-box"/>
    <property type="match status" value="1"/>
</dbReference>
<keyword evidence="3" id="KW-0479">Metal-binding</keyword>
<evidence type="ECO:0000259" key="10">
    <source>
        <dbReference type="PROSITE" id="PS50089"/>
    </source>
</evidence>
<keyword evidence="2 9" id="KW-0812">Transmembrane</keyword>
<feature type="transmembrane region" description="Helical" evidence="9">
    <location>
        <begin position="67"/>
        <end position="85"/>
    </location>
</feature>
<keyword evidence="7 9" id="KW-0472">Membrane</keyword>
<dbReference type="CDD" id="cd16475">
    <property type="entry name" value="RING-H2_RNF121-like"/>
    <property type="match status" value="1"/>
</dbReference>